<dbReference type="PROSITE" id="PS51677">
    <property type="entry name" value="NODB"/>
    <property type="match status" value="1"/>
</dbReference>
<keyword evidence="3" id="KW-1185">Reference proteome</keyword>
<dbReference type="EMBL" id="JAFBER010000032">
    <property type="protein sequence ID" value="MBM7646900.1"/>
    <property type="molecule type" value="Genomic_DNA"/>
</dbReference>
<dbReference type="InterPro" id="IPR002509">
    <property type="entry name" value="NODB_dom"/>
</dbReference>
<dbReference type="PANTHER" id="PTHR10587">
    <property type="entry name" value="GLYCOSYL TRANSFERASE-RELATED"/>
    <property type="match status" value="1"/>
</dbReference>
<gene>
    <name evidence="2" type="ORF">JOD45_003134</name>
</gene>
<protein>
    <submittedName>
        <fullName evidence="2">Polysaccharide deacetylase family sporulation protein PdaB</fullName>
    </submittedName>
</protein>
<dbReference type="InterPro" id="IPR011330">
    <property type="entry name" value="Glyco_hydro/deAcase_b/a-brl"/>
</dbReference>
<dbReference type="SUPFAM" id="SSF88713">
    <property type="entry name" value="Glycoside hydrolase/deacetylase"/>
    <property type="match status" value="1"/>
</dbReference>
<dbReference type="Pfam" id="PF01522">
    <property type="entry name" value="Polysacc_deac_1"/>
    <property type="match status" value="1"/>
</dbReference>
<dbReference type="Gene3D" id="3.20.20.370">
    <property type="entry name" value="Glycoside hydrolase/deacetylase"/>
    <property type="match status" value="1"/>
</dbReference>
<comment type="caution">
    <text evidence="2">The sequence shown here is derived from an EMBL/GenBank/DDBJ whole genome shotgun (WGS) entry which is preliminary data.</text>
</comment>
<proteinExistence type="predicted"/>
<evidence type="ECO:0000259" key="1">
    <source>
        <dbReference type="PROSITE" id="PS51677"/>
    </source>
</evidence>
<dbReference type="InterPro" id="IPR050248">
    <property type="entry name" value="Polysacc_deacetylase_ArnD"/>
</dbReference>
<organism evidence="2 3">
    <name type="scientific">Scopulibacillus daqui</name>
    <dbReference type="NCBI Taxonomy" id="1469162"/>
    <lineage>
        <taxon>Bacteria</taxon>
        <taxon>Bacillati</taxon>
        <taxon>Bacillota</taxon>
        <taxon>Bacilli</taxon>
        <taxon>Bacillales</taxon>
        <taxon>Sporolactobacillaceae</taxon>
        <taxon>Scopulibacillus</taxon>
    </lineage>
</organism>
<accession>A0ABS2Q4M0</accession>
<feature type="domain" description="NodB homology" evidence="1">
    <location>
        <begin position="55"/>
        <end position="234"/>
    </location>
</feature>
<name>A0ABS2Q4M0_9BACL</name>
<dbReference type="Proteomes" id="UP000808914">
    <property type="component" value="Unassembled WGS sequence"/>
</dbReference>
<evidence type="ECO:0000313" key="2">
    <source>
        <dbReference type="EMBL" id="MBM7646900.1"/>
    </source>
</evidence>
<dbReference type="RefSeq" id="WP_205004772.1">
    <property type="nucleotide sequence ID" value="NZ_JAFBER010000032.1"/>
</dbReference>
<dbReference type="PANTHER" id="PTHR10587:SF128">
    <property type="entry name" value="POLYSACCHARIDE DEACETYLASE PDAB-RELATED"/>
    <property type="match status" value="1"/>
</dbReference>
<sequence>MRLWVLNGKRIKKALFIVVTAFFAALIAFVQNQETTVFSTAQGTRALSKVKTDQKQMALTFDINWGEVQVESILDILKEEGVKATFFVSGEWAERHKDIIEKMKKYGFEIESHGFKHKHYTDLESNDVRKDILLANEAIKKASGEPPDMIRPPYGSINKDVLKTASRLNQKVILWSVNPQDTENPGYRSIAAYVINHSKRGDIIRLHASDSAKQTVKALPLIIENLQNEGYSFVTMSTLISDTKVKTKILD</sequence>
<reference evidence="2 3" key="1">
    <citation type="submission" date="2021-01" db="EMBL/GenBank/DDBJ databases">
        <title>Genomic Encyclopedia of Type Strains, Phase IV (KMG-IV): sequencing the most valuable type-strain genomes for metagenomic binning, comparative biology and taxonomic classification.</title>
        <authorList>
            <person name="Goeker M."/>
        </authorList>
    </citation>
    <scope>NUCLEOTIDE SEQUENCE [LARGE SCALE GENOMIC DNA]</scope>
    <source>
        <strain evidence="2 3">DSM 28236</strain>
    </source>
</reference>
<evidence type="ECO:0000313" key="3">
    <source>
        <dbReference type="Proteomes" id="UP000808914"/>
    </source>
</evidence>